<feature type="compositionally biased region" description="Polar residues" evidence="17">
    <location>
        <begin position="71"/>
        <end position="80"/>
    </location>
</feature>
<dbReference type="AlphaFoldDB" id="A0A182DZ30"/>
<feature type="compositionally biased region" description="Basic and acidic residues" evidence="17">
    <location>
        <begin position="718"/>
        <end position="734"/>
    </location>
</feature>
<evidence type="ECO:0000256" key="16">
    <source>
        <dbReference type="ARBA" id="ARBA00048988"/>
    </source>
</evidence>
<evidence type="ECO:0000313" key="21">
    <source>
        <dbReference type="Proteomes" id="UP000271087"/>
    </source>
</evidence>
<dbReference type="STRING" id="42157.A0A182DZ30"/>
<accession>A0A182DZ30</accession>
<dbReference type="PROSITE" id="PS51192">
    <property type="entry name" value="HELICASE_ATP_BIND_1"/>
    <property type="match status" value="1"/>
</dbReference>
<feature type="compositionally biased region" description="Polar residues" evidence="17">
    <location>
        <begin position="46"/>
        <end position="58"/>
    </location>
</feature>
<evidence type="ECO:0000256" key="5">
    <source>
        <dbReference type="ARBA" id="ARBA00022801"/>
    </source>
</evidence>
<evidence type="ECO:0000313" key="20">
    <source>
        <dbReference type="EMBL" id="VDK63138.1"/>
    </source>
</evidence>
<keyword evidence="5" id="KW-0378">Hydrolase</keyword>
<dbReference type="SMART" id="SM00487">
    <property type="entry name" value="DEXDc"/>
    <property type="match status" value="1"/>
</dbReference>
<keyword evidence="4" id="KW-0227">DNA damage</keyword>
<dbReference type="SUPFAM" id="SSF52540">
    <property type="entry name" value="P-loop containing nucleoside triphosphate hydrolases"/>
    <property type="match status" value="2"/>
</dbReference>
<feature type="compositionally biased region" description="Low complexity" evidence="17">
    <location>
        <begin position="735"/>
        <end position="746"/>
    </location>
</feature>
<reference evidence="20 21" key="2">
    <citation type="submission" date="2018-08" db="EMBL/GenBank/DDBJ databases">
        <authorList>
            <person name="Laetsch R D."/>
            <person name="Stevens L."/>
            <person name="Kumar S."/>
            <person name="Blaxter L. M."/>
        </authorList>
    </citation>
    <scope>NUCLEOTIDE SEQUENCE [LARGE SCALE GENOMIC DNA]</scope>
</reference>
<dbReference type="InterPro" id="IPR027417">
    <property type="entry name" value="P-loop_NTPase"/>
</dbReference>
<evidence type="ECO:0000259" key="19">
    <source>
        <dbReference type="PROSITE" id="PS51194"/>
    </source>
</evidence>
<organism evidence="22">
    <name type="scientific">Onchocerca ochengi</name>
    <name type="common">Filarial nematode worm</name>
    <dbReference type="NCBI Taxonomy" id="42157"/>
    <lineage>
        <taxon>Eukaryota</taxon>
        <taxon>Metazoa</taxon>
        <taxon>Ecdysozoa</taxon>
        <taxon>Nematoda</taxon>
        <taxon>Chromadorea</taxon>
        <taxon>Rhabditida</taxon>
        <taxon>Spirurina</taxon>
        <taxon>Spiruromorpha</taxon>
        <taxon>Filarioidea</taxon>
        <taxon>Onchocercidae</taxon>
        <taxon>Onchocerca</taxon>
    </lineage>
</organism>
<reference evidence="22" key="1">
    <citation type="submission" date="2016-06" db="UniProtKB">
        <authorList>
            <consortium name="WormBaseParasite"/>
        </authorList>
    </citation>
    <scope>IDENTIFICATION</scope>
</reference>
<dbReference type="GO" id="GO:0006289">
    <property type="term" value="P:nucleotide-excision repair"/>
    <property type="evidence" value="ECO:0007669"/>
    <property type="project" value="InterPro"/>
</dbReference>
<feature type="region of interest" description="Disordered" evidence="17">
    <location>
        <begin position="16"/>
        <end position="80"/>
    </location>
</feature>
<comment type="similarity">
    <text evidence="2">Belongs to the helicase family. RAD25/XPB subfamily.</text>
</comment>
<dbReference type="InterPro" id="IPR032438">
    <property type="entry name" value="ERCC3_RAD25_C"/>
</dbReference>
<dbReference type="PRINTS" id="PR00851">
    <property type="entry name" value="XRODRMPGMNTB"/>
</dbReference>
<protein>
    <recommendedName>
        <fullName evidence="14">General transcription and DNA repair factor IIH helicase/translocase subunit XPB</fullName>
        <ecNumber evidence="13">5.6.2.4</ecNumber>
    </recommendedName>
    <alternativeName>
        <fullName evidence="15">DNA 3'-5' helicase/translocase XPB</fullName>
    </alternativeName>
</protein>
<evidence type="ECO:0000256" key="4">
    <source>
        <dbReference type="ARBA" id="ARBA00022763"/>
    </source>
</evidence>
<evidence type="ECO:0000256" key="1">
    <source>
        <dbReference type="ARBA" id="ARBA00004123"/>
    </source>
</evidence>
<dbReference type="SMART" id="SM00490">
    <property type="entry name" value="HELICc"/>
    <property type="match status" value="1"/>
</dbReference>
<gene>
    <name evidence="20" type="ORF">NOO_LOCUS937</name>
</gene>
<dbReference type="OrthoDB" id="10262986at2759"/>
<dbReference type="FunFam" id="3.40.50.300:FF:000077">
    <property type="entry name" value="Probable DNA repair helicase RAD25"/>
    <property type="match status" value="1"/>
</dbReference>
<dbReference type="EMBL" id="UYRW01000105">
    <property type="protein sequence ID" value="VDK63138.1"/>
    <property type="molecule type" value="Genomic_DNA"/>
</dbReference>
<evidence type="ECO:0000256" key="6">
    <source>
        <dbReference type="ARBA" id="ARBA00022806"/>
    </source>
</evidence>
<evidence type="ECO:0000256" key="14">
    <source>
        <dbReference type="ARBA" id="ARBA00044799"/>
    </source>
</evidence>
<dbReference type="Gene3D" id="3.40.50.300">
    <property type="entry name" value="P-loop containing nucleotide triphosphate hydrolases"/>
    <property type="match status" value="2"/>
</dbReference>
<dbReference type="GO" id="GO:0005675">
    <property type="term" value="C:transcription factor TFIIH holo complex"/>
    <property type="evidence" value="ECO:0007669"/>
    <property type="project" value="TreeGrafter"/>
</dbReference>
<evidence type="ECO:0000256" key="15">
    <source>
        <dbReference type="ARBA" id="ARBA00044810"/>
    </source>
</evidence>
<dbReference type="Proteomes" id="UP000271087">
    <property type="component" value="Unassembled WGS sequence"/>
</dbReference>
<dbReference type="GO" id="GO:0006367">
    <property type="term" value="P:transcription initiation at RNA polymerase II promoter"/>
    <property type="evidence" value="ECO:0007669"/>
    <property type="project" value="InterPro"/>
</dbReference>
<dbReference type="InterPro" id="IPR050615">
    <property type="entry name" value="ATP-dep_DNA_Helicase"/>
</dbReference>
<sequence>MDFADTAKSVLCCRSASREKNRMAPGKGDRRKRGRWEQYNADFNADENSQSSNLGEKSNSGDRDATVPKAASQNLEGQTMTTRIDDFGAKDYRHEMKLKPDHASRPLWVAPDGHIFLESFSPVYKHAHDFLIAISEPVCRPEFIHEYQLTAYSLYAAVSIGLQTNDIIEYLERLSKSSLPKGIIEFIKICTVSYGKVKLVLKYNRYFIESRHSDVVQTLLKDKVIQQCLVEDKPAIEVPQTDINMEKIQIPGTQQQEAKEKHVKKSNDVPEDIDSYYGKLDGDDEDEDEEAIKNLQLLTFEIKQESIEIVQKRCIELEYPLLAEYDFRNDTFNENLGIDLKSSTNLRSYQEKSLRKMFGNSRARSGVIVLPCGAGKTLVGVTAATTVNKRCLVLATSNVSVEQWRGQFKLWSTIRDDQLIRFTREARDPVPSGSNANKPIVCISTYSMVAYTGKRTYVAEEAMKYIESREWGLVLLDEVHTIPAKMFRRVLTIVRAHCKLGLTATLVREDDKITDLNFLIGPKIYEANWMELEKAGQIAKVQCAEIIVFSDNVFALKKYAIEMDKPFLYGETGQNERMKILQNFQYNPKVNTIFVSKVADTSFDLPEANVLIQISAQGGSRRQEAQRLGRILRAKKNSGDGFNAFFYSLVSQDTVEMSYSRKRQRFLVNQGYAYKVVNRLPGMEKEILKLATKESQLQLLQQVLAASDADAEEEDIKEESVDGSRETKTMRKEGSFSSFSGSNSISYTQKTRTVKDEDRHPLFRRFRALK</sequence>
<evidence type="ECO:0000256" key="13">
    <source>
        <dbReference type="ARBA" id="ARBA00034808"/>
    </source>
</evidence>
<proteinExistence type="inferred from homology"/>
<dbReference type="PANTHER" id="PTHR11274">
    <property type="entry name" value="RAD25/XP-B DNA REPAIR HELICASE"/>
    <property type="match status" value="1"/>
</dbReference>
<dbReference type="InterPro" id="IPR001161">
    <property type="entry name" value="XPB/Ssl2"/>
</dbReference>
<dbReference type="GO" id="GO:0043138">
    <property type="term" value="F:3'-5' DNA helicase activity"/>
    <property type="evidence" value="ECO:0007669"/>
    <property type="project" value="UniProtKB-EC"/>
</dbReference>
<evidence type="ECO:0000256" key="3">
    <source>
        <dbReference type="ARBA" id="ARBA00022741"/>
    </source>
</evidence>
<comment type="catalytic activity">
    <reaction evidence="12">
        <text>Couples ATP hydrolysis with the unwinding of duplex DNA by translocating in the 3'-5' direction.</text>
        <dbReference type="EC" id="5.6.2.4"/>
    </reaction>
</comment>
<evidence type="ECO:0000256" key="9">
    <source>
        <dbReference type="ARBA" id="ARBA00023204"/>
    </source>
</evidence>
<dbReference type="InterPro" id="IPR032830">
    <property type="entry name" value="XPB/Ssl2_N"/>
</dbReference>
<dbReference type="CDD" id="cd18029">
    <property type="entry name" value="DEXHc_XPB"/>
    <property type="match status" value="1"/>
</dbReference>
<keyword evidence="21" id="KW-1185">Reference proteome</keyword>
<evidence type="ECO:0000256" key="10">
    <source>
        <dbReference type="ARBA" id="ARBA00023235"/>
    </source>
</evidence>
<feature type="domain" description="Helicase ATP-binding" evidence="18">
    <location>
        <begin position="357"/>
        <end position="524"/>
    </location>
</feature>
<feature type="domain" description="Helicase C-terminal" evidence="19">
    <location>
        <begin position="537"/>
        <end position="688"/>
    </location>
</feature>
<dbReference type="EC" id="5.6.2.4" evidence="13"/>
<evidence type="ECO:0000256" key="2">
    <source>
        <dbReference type="ARBA" id="ARBA00006637"/>
    </source>
</evidence>
<dbReference type="PANTHER" id="PTHR11274:SF0">
    <property type="entry name" value="GENERAL TRANSCRIPTION AND DNA REPAIR FACTOR IIH HELICASE SUBUNIT XPB"/>
    <property type="match status" value="1"/>
</dbReference>
<evidence type="ECO:0000256" key="7">
    <source>
        <dbReference type="ARBA" id="ARBA00022840"/>
    </source>
</evidence>
<evidence type="ECO:0000256" key="12">
    <source>
        <dbReference type="ARBA" id="ARBA00034617"/>
    </source>
</evidence>
<comment type="catalytic activity">
    <reaction evidence="16">
        <text>ATP + H2O = ADP + phosphate + H(+)</text>
        <dbReference type="Rhea" id="RHEA:13065"/>
        <dbReference type="ChEBI" id="CHEBI:15377"/>
        <dbReference type="ChEBI" id="CHEBI:15378"/>
        <dbReference type="ChEBI" id="CHEBI:30616"/>
        <dbReference type="ChEBI" id="CHEBI:43474"/>
        <dbReference type="ChEBI" id="CHEBI:456216"/>
        <dbReference type="EC" id="5.6.2.4"/>
    </reaction>
</comment>
<evidence type="ECO:0000256" key="17">
    <source>
        <dbReference type="SAM" id="MobiDB-lite"/>
    </source>
</evidence>
<dbReference type="InterPro" id="IPR006935">
    <property type="entry name" value="Helicase/UvrB_N"/>
</dbReference>
<keyword evidence="8" id="KW-0238">DNA-binding</keyword>
<comment type="subcellular location">
    <subcellularLocation>
        <location evidence="1">Nucleus</location>
    </subcellularLocation>
</comment>
<dbReference type="Pfam" id="PF04851">
    <property type="entry name" value="ResIII"/>
    <property type="match status" value="1"/>
</dbReference>
<dbReference type="GO" id="GO:0016787">
    <property type="term" value="F:hydrolase activity"/>
    <property type="evidence" value="ECO:0007669"/>
    <property type="project" value="UniProtKB-KW"/>
</dbReference>
<keyword evidence="11" id="KW-0539">Nucleus</keyword>
<evidence type="ECO:0000256" key="8">
    <source>
        <dbReference type="ARBA" id="ARBA00023125"/>
    </source>
</evidence>
<name>A0A182DZ30_ONCOC</name>
<keyword evidence="9" id="KW-0234">DNA repair</keyword>
<dbReference type="PROSITE" id="PS51194">
    <property type="entry name" value="HELICASE_CTER"/>
    <property type="match status" value="1"/>
</dbReference>
<dbReference type="GO" id="GO:0005524">
    <property type="term" value="F:ATP binding"/>
    <property type="evidence" value="ECO:0007669"/>
    <property type="project" value="UniProtKB-KW"/>
</dbReference>
<dbReference type="Pfam" id="PF13625">
    <property type="entry name" value="Helicase_C_3"/>
    <property type="match status" value="1"/>
</dbReference>
<dbReference type="GO" id="GO:0097550">
    <property type="term" value="C:transcription preinitiation complex"/>
    <property type="evidence" value="ECO:0007669"/>
    <property type="project" value="TreeGrafter"/>
</dbReference>
<dbReference type="InterPro" id="IPR014001">
    <property type="entry name" value="Helicase_ATP-bd"/>
</dbReference>
<keyword evidence="10" id="KW-0413">Isomerase</keyword>
<evidence type="ECO:0000256" key="11">
    <source>
        <dbReference type="ARBA" id="ARBA00023242"/>
    </source>
</evidence>
<keyword evidence="6" id="KW-0347">Helicase</keyword>
<evidence type="ECO:0000313" key="22">
    <source>
        <dbReference type="WBParaSite" id="nOo.2.0.1.t00937-RA"/>
    </source>
</evidence>
<evidence type="ECO:0000259" key="18">
    <source>
        <dbReference type="PROSITE" id="PS51192"/>
    </source>
</evidence>
<keyword evidence="7" id="KW-0067">ATP-binding</keyword>
<dbReference type="GO" id="GO:0000112">
    <property type="term" value="C:nucleotide-excision repair factor 3 complex"/>
    <property type="evidence" value="ECO:0007669"/>
    <property type="project" value="TreeGrafter"/>
</dbReference>
<dbReference type="NCBIfam" id="TIGR00603">
    <property type="entry name" value="rad25"/>
    <property type="match status" value="1"/>
</dbReference>
<dbReference type="WBParaSite" id="nOo.2.0.1.t00937-RA">
    <property type="protein sequence ID" value="nOo.2.0.1.t00937-RA"/>
    <property type="gene ID" value="nOo.2.0.1.g00937"/>
</dbReference>
<dbReference type="CDD" id="cd18789">
    <property type="entry name" value="SF2_C_XPB"/>
    <property type="match status" value="1"/>
</dbReference>
<dbReference type="Pfam" id="PF16203">
    <property type="entry name" value="ERCC3_RAD25_C"/>
    <property type="match status" value="1"/>
</dbReference>
<keyword evidence="3" id="KW-0547">Nucleotide-binding</keyword>
<feature type="region of interest" description="Disordered" evidence="17">
    <location>
        <begin position="710"/>
        <end position="759"/>
    </location>
</feature>
<dbReference type="GO" id="GO:0003677">
    <property type="term" value="F:DNA binding"/>
    <property type="evidence" value="ECO:0007669"/>
    <property type="project" value="UniProtKB-KW"/>
</dbReference>
<dbReference type="InterPro" id="IPR001650">
    <property type="entry name" value="Helicase_C-like"/>
</dbReference>